<evidence type="ECO:0000313" key="2">
    <source>
        <dbReference type="Proteomes" id="UP000829069"/>
    </source>
</evidence>
<dbReference type="Pfam" id="PF04655">
    <property type="entry name" value="APH_6_hur"/>
    <property type="match status" value="1"/>
</dbReference>
<accession>A0ABY3W3U1</accession>
<dbReference type="RefSeq" id="WP_241913180.1">
    <property type="nucleotide sequence ID" value="NZ_CP093326.1"/>
</dbReference>
<dbReference type="InterPro" id="IPR011009">
    <property type="entry name" value="Kinase-like_dom_sf"/>
</dbReference>
<dbReference type="Proteomes" id="UP000829069">
    <property type="component" value="Chromosome"/>
</dbReference>
<reference evidence="1 2" key="1">
    <citation type="submission" date="2022-03" db="EMBL/GenBank/DDBJ databases">
        <title>Isotopic signatures of nitrous oxide derived from detoxification processes.</title>
        <authorList>
            <person name="Behrendt U."/>
            <person name="Buchen C."/>
            <person name="Well R."/>
            <person name="Ulrich A."/>
            <person name="Rohe L."/>
            <person name="Kolb S."/>
            <person name="Schloter M."/>
            <person name="Horn M.A."/>
            <person name="Augustin J."/>
        </authorList>
    </citation>
    <scope>NUCLEOTIDE SEQUENCE [LARGE SCALE GENOMIC DNA]</scope>
    <source>
        <strain evidence="1 2">S4-C24</strain>
    </source>
</reference>
<dbReference type="InterPro" id="IPR006748">
    <property type="entry name" value="NH2Glyco/OHUrea_AB-resist_kin"/>
</dbReference>
<sequence length="325" mass="35117">MNADVDLPPGLRRGAAGSAAGREWLRGFNNLHAEAMLDWKLRAAPGGPWFGQTAAVFPVLAPDGSSAVLKLTFPHPEADGESRALRLWDGRGAVRLLAERGPFVLLLEHLDAGRPLSAVALDDTIDVWGGLVRQLRRPQVPGPAGSFEKVSALAEEWTDTLPARWLELGKPFPTWLMECALEVCQLRGSVGRREDRDVLLHSDLHDGNILARLDSPESFVAIDPKPLIGDPEFAVAPMLWNRIADLSAADAGRHLRRRCVDLAEAAGLDPDTARDWAVAREVDNALDYLQHRATGDAVRSLWVASTLAGSTLPDLPAAHALPAPA</sequence>
<evidence type="ECO:0000313" key="1">
    <source>
        <dbReference type="EMBL" id="UNK44817.1"/>
    </source>
</evidence>
<keyword evidence="2" id="KW-1185">Reference proteome</keyword>
<dbReference type="SUPFAM" id="SSF56112">
    <property type="entry name" value="Protein kinase-like (PK-like)"/>
    <property type="match status" value="1"/>
</dbReference>
<organism evidence="1 2">
    <name type="scientific">Arthrobacter sulfonylureivorans</name>
    <dbReference type="NCBI Taxonomy" id="2486855"/>
    <lineage>
        <taxon>Bacteria</taxon>
        <taxon>Bacillati</taxon>
        <taxon>Actinomycetota</taxon>
        <taxon>Actinomycetes</taxon>
        <taxon>Micrococcales</taxon>
        <taxon>Micrococcaceae</taxon>
        <taxon>Arthrobacter</taxon>
    </lineage>
</organism>
<gene>
    <name evidence="1" type="ORF">MNQ99_12690</name>
</gene>
<dbReference type="EMBL" id="CP093326">
    <property type="protein sequence ID" value="UNK44817.1"/>
    <property type="molecule type" value="Genomic_DNA"/>
</dbReference>
<name>A0ABY3W3U1_9MICC</name>
<proteinExistence type="predicted"/>
<protein>
    <submittedName>
        <fullName evidence="1">Aminoglycoside phosphotransferase family protein</fullName>
    </submittedName>
</protein>